<keyword evidence="3" id="KW-1185">Reference proteome</keyword>
<protein>
    <recommendedName>
        <fullName evidence="4">LysE type translocator</fullName>
    </recommendedName>
</protein>
<keyword evidence="1" id="KW-0812">Transmembrane</keyword>
<sequence>MTQLTIALILFLAPLAYSPGPGNMFFAANGARFGFRATVPANLGYHAATLVVTIGIGLGFDWISREAPMFLAFSLYAALGEGMTARWRSPDTARFLNLSFAAILAGVAIWMLLA</sequence>
<reference evidence="2" key="1">
    <citation type="submission" date="2021-10" db="EMBL/GenBank/DDBJ databases">
        <title>Loktanella gaetbuli sp. nov., isolated from a tidal flat.</title>
        <authorList>
            <person name="Park S."/>
            <person name="Yoon J.-H."/>
        </authorList>
    </citation>
    <scope>NUCLEOTIDE SEQUENCE</scope>
    <source>
        <strain evidence="2">TSTF-M6</strain>
    </source>
</reference>
<organism evidence="2 3">
    <name type="scientific">Loktanella gaetbuli</name>
    <dbReference type="NCBI Taxonomy" id="2881335"/>
    <lineage>
        <taxon>Bacteria</taxon>
        <taxon>Pseudomonadati</taxon>
        <taxon>Pseudomonadota</taxon>
        <taxon>Alphaproteobacteria</taxon>
        <taxon>Rhodobacterales</taxon>
        <taxon>Roseobacteraceae</taxon>
        <taxon>Loktanella</taxon>
    </lineage>
</organism>
<evidence type="ECO:0000256" key="1">
    <source>
        <dbReference type="SAM" id="Phobius"/>
    </source>
</evidence>
<dbReference type="RefSeq" id="WP_226748071.1">
    <property type="nucleotide sequence ID" value="NZ_JAJATZ010000003.1"/>
</dbReference>
<proteinExistence type="predicted"/>
<comment type="caution">
    <text evidence="2">The sequence shown here is derived from an EMBL/GenBank/DDBJ whole genome shotgun (WGS) entry which is preliminary data.</text>
</comment>
<keyword evidence="1" id="KW-0472">Membrane</keyword>
<feature type="transmembrane region" description="Helical" evidence="1">
    <location>
        <begin position="95"/>
        <end position="113"/>
    </location>
</feature>
<dbReference type="Proteomes" id="UP001138961">
    <property type="component" value="Unassembled WGS sequence"/>
</dbReference>
<dbReference type="EMBL" id="JAJATZ010000003">
    <property type="protein sequence ID" value="MCB5199299.1"/>
    <property type="molecule type" value="Genomic_DNA"/>
</dbReference>
<accession>A0ABS8BU81</accession>
<keyword evidence="1" id="KW-1133">Transmembrane helix</keyword>
<evidence type="ECO:0000313" key="2">
    <source>
        <dbReference type="EMBL" id="MCB5199299.1"/>
    </source>
</evidence>
<evidence type="ECO:0008006" key="4">
    <source>
        <dbReference type="Google" id="ProtNLM"/>
    </source>
</evidence>
<feature type="transmembrane region" description="Helical" evidence="1">
    <location>
        <begin position="43"/>
        <end position="63"/>
    </location>
</feature>
<name>A0ABS8BU81_9RHOB</name>
<evidence type="ECO:0000313" key="3">
    <source>
        <dbReference type="Proteomes" id="UP001138961"/>
    </source>
</evidence>
<gene>
    <name evidence="2" type="ORF">LGQ03_08600</name>
</gene>